<name>A0A2C9WD96_MANES</name>
<evidence type="ECO:0000313" key="2">
    <source>
        <dbReference type="EMBL" id="OAY57138.1"/>
    </source>
</evidence>
<dbReference type="EMBL" id="CM004388">
    <property type="protein sequence ID" value="OAY57138.1"/>
    <property type="molecule type" value="Genomic_DNA"/>
</dbReference>
<protein>
    <submittedName>
        <fullName evidence="2">Uncharacterized protein</fullName>
    </submittedName>
</protein>
<accession>A0A2C9WD96</accession>
<feature type="transmembrane region" description="Helical" evidence="1">
    <location>
        <begin position="125"/>
        <end position="149"/>
    </location>
</feature>
<keyword evidence="1" id="KW-0472">Membrane</keyword>
<organism evidence="2">
    <name type="scientific">Manihot esculenta</name>
    <name type="common">Cassava</name>
    <name type="synonym">Jatropha manihot</name>
    <dbReference type="NCBI Taxonomy" id="3983"/>
    <lineage>
        <taxon>Eukaryota</taxon>
        <taxon>Viridiplantae</taxon>
        <taxon>Streptophyta</taxon>
        <taxon>Embryophyta</taxon>
        <taxon>Tracheophyta</taxon>
        <taxon>Spermatophyta</taxon>
        <taxon>Magnoliopsida</taxon>
        <taxon>eudicotyledons</taxon>
        <taxon>Gunneridae</taxon>
        <taxon>Pentapetalae</taxon>
        <taxon>rosids</taxon>
        <taxon>fabids</taxon>
        <taxon>Malpighiales</taxon>
        <taxon>Euphorbiaceae</taxon>
        <taxon>Crotonoideae</taxon>
        <taxon>Manihoteae</taxon>
        <taxon>Manihot</taxon>
    </lineage>
</organism>
<dbReference type="PANTHER" id="PTHR33782:SF27">
    <property type="entry name" value="PROTEIN, PUTATIVE-RELATED"/>
    <property type="match status" value="1"/>
</dbReference>
<keyword evidence="1" id="KW-0812">Transmembrane</keyword>
<dbReference type="AlphaFoldDB" id="A0A2C9WD96"/>
<dbReference type="PANTHER" id="PTHR33782">
    <property type="entry name" value="OS01G0121600 PROTEIN"/>
    <property type="match status" value="1"/>
</dbReference>
<gene>
    <name evidence="2" type="ORF">MANES_02G073700</name>
</gene>
<reference evidence="2" key="1">
    <citation type="submission" date="2016-02" db="EMBL/GenBank/DDBJ databases">
        <title>WGS assembly of Manihot esculenta.</title>
        <authorList>
            <person name="Bredeson J.V."/>
            <person name="Prochnik S.E."/>
            <person name="Lyons J.B."/>
            <person name="Schmutz J."/>
            <person name="Grimwood J."/>
            <person name="Vrebalov J."/>
            <person name="Bart R.S."/>
            <person name="Amuge T."/>
            <person name="Ferguson M.E."/>
            <person name="Green R."/>
            <person name="Putnam N."/>
            <person name="Stites J."/>
            <person name="Rounsley S."/>
            <person name="Rokhsar D.S."/>
        </authorList>
    </citation>
    <scope>NUCLEOTIDE SEQUENCE [LARGE SCALE GENOMIC DNA]</scope>
    <source>
        <tissue evidence="2">Leaf</tissue>
    </source>
</reference>
<evidence type="ECO:0000256" key="1">
    <source>
        <dbReference type="SAM" id="Phobius"/>
    </source>
</evidence>
<sequence length="162" mass="18809">MKYTAMEAAKFPCYYFATALPLRPNTSLRRSFFHCKRLLGMRIEAARRESNERDYWGRLVDEDMITLRMRIREAKMMQKTGGGDDQRLPSDWKEWEQKHLLYYNKTVYEVVGLLQNHFLNTRPTLALGMVAIVALSVPISISILFFSALEIAKGISPPGFHF</sequence>
<keyword evidence="1" id="KW-1133">Transmembrane helix</keyword>
<dbReference type="STRING" id="3983.A0A2C9WD96"/>
<proteinExistence type="predicted"/>